<dbReference type="EMBL" id="AE001437">
    <property type="protein sequence ID" value="AAK79865.1"/>
    <property type="molecule type" value="Genomic_DNA"/>
</dbReference>
<dbReference type="RefSeq" id="WP_010965206.1">
    <property type="nucleotide sequence ID" value="NC_003030.1"/>
</dbReference>
<sequence>MEKNQILEELEEVKTTLEALDYILVKEPKIENVLGETGVELVFKSEEIVINHKEAADLLSGYDKC</sequence>
<organism evidence="1 2">
    <name type="scientific">Clostridium acetobutylicum (strain ATCC 824 / DSM 792 / JCM 1419 / IAM 19013 / LMG 5710 / NBRC 13948 / NRRL B-527 / VKM B-1787 / 2291 / W)</name>
    <dbReference type="NCBI Taxonomy" id="272562"/>
    <lineage>
        <taxon>Bacteria</taxon>
        <taxon>Bacillati</taxon>
        <taxon>Bacillota</taxon>
        <taxon>Clostridia</taxon>
        <taxon>Eubacteriales</taxon>
        <taxon>Clostridiaceae</taxon>
        <taxon>Clostridium</taxon>
    </lineage>
</organism>
<evidence type="ECO:0000313" key="1">
    <source>
        <dbReference type="EMBL" id="AAK79865.1"/>
    </source>
</evidence>
<dbReference type="PIR" id="F97134">
    <property type="entry name" value="F97134"/>
</dbReference>
<dbReference type="Proteomes" id="UP000000814">
    <property type="component" value="Chromosome"/>
</dbReference>
<dbReference type="GeneID" id="44998389"/>
<keyword evidence="2" id="KW-1185">Reference proteome</keyword>
<protein>
    <submittedName>
        <fullName evidence="1">Uncharacterized protein</fullName>
    </submittedName>
</protein>
<dbReference type="AlphaFoldDB" id="Q97HV5"/>
<dbReference type="PATRIC" id="fig|272562.8.peg.2103"/>
<name>Q97HV5_CLOAB</name>
<accession>Q97HV5</accession>
<evidence type="ECO:0000313" key="2">
    <source>
        <dbReference type="Proteomes" id="UP000000814"/>
    </source>
</evidence>
<dbReference type="KEGG" id="cac:CA_C1902"/>
<gene>
    <name evidence="1" type="ordered locus">CA_C1902</name>
</gene>
<dbReference type="STRING" id="272562.CA_C1902"/>
<reference evidence="1 2" key="1">
    <citation type="journal article" date="2001" name="J. Bacteriol.">
        <title>Genome sequence and comparative analysis of the solvent-producing bacterium Clostridium acetobutylicum.</title>
        <authorList>
            <person name="Nolling J."/>
            <person name="Breton G."/>
            <person name="Omelchenko M.V."/>
            <person name="Makarova K.S."/>
            <person name="Zeng Q."/>
            <person name="Gibson R."/>
            <person name="Lee H.M."/>
            <person name="Dubois J."/>
            <person name="Qiu D."/>
            <person name="Hitti J."/>
            <person name="Wolf Y.I."/>
            <person name="Tatusov R.L."/>
            <person name="Sabathe F."/>
            <person name="Doucette-Stamm L."/>
            <person name="Soucaille P."/>
            <person name="Daly M.J."/>
            <person name="Bennett G.N."/>
            <person name="Koonin E.V."/>
            <person name="Smith D.R."/>
        </authorList>
    </citation>
    <scope>NUCLEOTIDE SEQUENCE [LARGE SCALE GENOMIC DNA]</scope>
    <source>
        <strain evidence="2">ATCC 824 / DSM 792 / JCM 1419 / LMG 5710 / VKM B-1787</strain>
    </source>
</reference>
<proteinExistence type="predicted"/>
<dbReference type="HOGENOM" id="CLU_2841896_0_0_9"/>